<keyword evidence="1 3" id="KW-0489">Methyltransferase</keyword>
<dbReference type="EMBL" id="CP136920">
    <property type="protein sequence ID" value="WOO39318.1"/>
    <property type="molecule type" value="Genomic_DNA"/>
</dbReference>
<evidence type="ECO:0000313" key="3">
    <source>
        <dbReference type="EMBL" id="WOO39318.1"/>
    </source>
</evidence>
<reference evidence="3 4" key="1">
    <citation type="submission" date="2023-10" db="EMBL/GenBank/DDBJ databases">
        <title>Rubellicoccus peritrichatus gen. nov., sp. nov., isolated from an algae of coral reef tank.</title>
        <authorList>
            <person name="Luo J."/>
        </authorList>
    </citation>
    <scope>NUCLEOTIDE SEQUENCE [LARGE SCALE GENOMIC DNA]</scope>
    <source>
        <strain evidence="3 4">CR14</strain>
    </source>
</reference>
<dbReference type="GO" id="GO:0032259">
    <property type="term" value="P:methylation"/>
    <property type="evidence" value="ECO:0007669"/>
    <property type="project" value="UniProtKB-KW"/>
</dbReference>
<dbReference type="PANTHER" id="PTHR12049">
    <property type="entry name" value="PROTEIN ARGININE METHYLTRANSFERASE NDUFAF7, MITOCHONDRIAL"/>
    <property type="match status" value="1"/>
</dbReference>
<dbReference type="PANTHER" id="PTHR12049:SF7">
    <property type="entry name" value="PROTEIN ARGININE METHYLTRANSFERASE NDUFAF7, MITOCHONDRIAL"/>
    <property type="match status" value="1"/>
</dbReference>
<proteinExistence type="predicted"/>
<keyword evidence="4" id="KW-1185">Reference proteome</keyword>
<keyword evidence="2 3" id="KW-0808">Transferase</keyword>
<dbReference type="AlphaFoldDB" id="A0AAQ3QTF6"/>
<evidence type="ECO:0000256" key="1">
    <source>
        <dbReference type="ARBA" id="ARBA00022603"/>
    </source>
</evidence>
<dbReference type="GO" id="GO:0035243">
    <property type="term" value="F:protein-arginine omega-N symmetric methyltransferase activity"/>
    <property type="evidence" value="ECO:0007669"/>
    <property type="project" value="TreeGrafter"/>
</dbReference>
<dbReference type="EC" id="2.1.1.-" evidence="3"/>
<dbReference type="SUPFAM" id="SSF53335">
    <property type="entry name" value="S-adenosyl-L-methionine-dependent methyltransferases"/>
    <property type="match status" value="1"/>
</dbReference>
<evidence type="ECO:0000256" key="2">
    <source>
        <dbReference type="ARBA" id="ARBA00022679"/>
    </source>
</evidence>
<sequence>MTSAVSHEAFMQHALYDPQDGYYARRAAVGKTGDFSTSATLSPAFAEAVAHWIRETITRLKILAPCPVIELGPGNGSLAAALLSHFSEAEVRLHLVETSDPLRDIQLGKLGSFPVSHHRTLGEALKATNGIGLIIANEFADAFPAVQLCFKESAWWEVFVDFDKSGKPIEVLKPYERVIDAEAPSNPKENQRIFVHPLYHSWLKENLSLLKHGAMLTIDYGAEYPSGECRAYAGQQRYEKLDVYREAGRRDITCDVNFSDIRRWGEQLGFKSYPSLTQTEFLQRYLGDIEARSSKDSALAFLCNPMGAGGAFRVLKLER</sequence>
<name>A0AAQ3QTF6_9BACT</name>
<dbReference type="InterPro" id="IPR003788">
    <property type="entry name" value="NDUFAF7"/>
</dbReference>
<dbReference type="Pfam" id="PF02636">
    <property type="entry name" value="Methyltransf_28"/>
    <property type="match status" value="1"/>
</dbReference>
<dbReference type="InterPro" id="IPR029063">
    <property type="entry name" value="SAM-dependent_MTases_sf"/>
</dbReference>
<gene>
    <name evidence="3" type="ORF">RZN69_11900</name>
</gene>
<dbReference type="RefSeq" id="WP_317831169.1">
    <property type="nucleotide sequence ID" value="NZ_CP136920.1"/>
</dbReference>
<accession>A0AAQ3QTF6</accession>
<dbReference type="InterPro" id="IPR038375">
    <property type="entry name" value="NDUFAF7_sf"/>
</dbReference>
<dbReference type="Proteomes" id="UP001304300">
    <property type="component" value="Chromosome"/>
</dbReference>
<protein>
    <submittedName>
        <fullName evidence="3">SAM-dependent methyltransferase</fullName>
        <ecNumber evidence="3">2.1.1.-</ecNumber>
    </submittedName>
</protein>
<organism evidence="3 4">
    <name type="scientific">Rubellicoccus peritrichatus</name>
    <dbReference type="NCBI Taxonomy" id="3080537"/>
    <lineage>
        <taxon>Bacteria</taxon>
        <taxon>Pseudomonadati</taxon>
        <taxon>Verrucomicrobiota</taxon>
        <taxon>Opitutia</taxon>
        <taxon>Puniceicoccales</taxon>
        <taxon>Cerasicoccaceae</taxon>
        <taxon>Rubellicoccus</taxon>
    </lineage>
</organism>
<evidence type="ECO:0000313" key="4">
    <source>
        <dbReference type="Proteomes" id="UP001304300"/>
    </source>
</evidence>
<dbReference type="KEGG" id="puo:RZN69_11900"/>
<dbReference type="Gene3D" id="3.40.50.12710">
    <property type="match status" value="1"/>
</dbReference>